<accession>A0ABD3UHR1</accession>
<protein>
    <recommendedName>
        <fullName evidence="3">DUF674 family protein</fullName>
    </recommendedName>
</protein>
<evidence type="ECO:0000313" key="1">
    <source>
        <dbReference type="EMBL" id="KAL3849064.1"/>
    </source>
</evidence>
<sequence length="477" mass="53272">MSGAEEVRFSMKVMINKEKTKVLLAVVDNNLADILLSFLTLPVGVILRLLKKQYEDEAPVIGSFNTLRNGLENLDSVHFSTVAAKLMLLNPRSSLDVECSKLKLNIDDTQPIKYFTCENMDCDWARPVNVYYEGIRRCYCKKLTNREIYVKYSSDNSQVPADGEVFTVKSVSFIVSDDLRILANVTGSIIQSLNNMGITDTDGAELRTVTVGYNEIMDLFKGSLLSNSPLTDLIIQERRIEKSEPLYSHLPDMEKVANSSSSRKMVVKAMLQKSTKKLLFVQSEEDFVDFLFSFLTIPLGQVECLLGGKTGLGSIDNLYRSVANMSGDKYFNTRDTKDMLLKPKLPPKFLSKNQIFSLTEEQKSQSFTKVKEKNMDYLSPSNSGMVAVYDPKGDGSYVKGPGLFMVTDDLTVTPLCILSSLLTLKELNIPLSDVEELELDIGLEEGLSILKASLTSTYALTNGLINPILMKQPKKEH</sequence>
<gene>
    <name evidence="1" type="ORF">ACJIZ3_010946</name>
</gene>
<dbReference type="InterPro" id="IPR007750">
    <property type="entry name" value="DUF674"/>
</dbReference>
<dbReference type="PANTHER" id="PTHR33103:SF27">
    <property type="entry name" value="OS04G0594700 PROTEIN"/>
    <property type="match status" value="1"/>
</dbReference>
<dbReference type="Pfam" id="PF05056">
    <property type="entry name" value="DUF674"/>
    <property type="match status" value="1"/>
</dbReference>
<name>A0ABD3UHR1_9LAMI</name>
<evidence type="ECO:0008006" key="3">
    <source>
        <dbReference type="Google" id="ProtNLM"/>
    </source>
</evidence>
<dbReference type="AlphaFoldDB" id="A0ABD3UHR1"/>
<organism evidence="1 2">
    <name type="scientific">Penstemon smallii</name>
    <dbReference type="NCBI Taxonomy" id="265156"/>
    <lineage>
        <taxon>Eukaryota</taxon>
        <taxon>Viridiplantae</taxon>
        <taxon>Streptophyta</taxon>
        <taxon>Embryophyta</taxon>
        <taxon>Tracheophyta</taxon>
        <taxon>Spermatophyta</taxon>
        <taxon>Magnoliopsida</taxon>
        <taxon>eudicotyledons</taxon>
        <taxon>Gunneridae</taxon>
        <taxon>Pentapetalae</taxon>
        <taxon>asterids</taxon>
        <taxon>lamiids</taxon>
        <taxon>Lamiales</taxon>
        <taxon>Plantaginaceae</taxon>
        <taxon>Cheloneae</taxon>
        <taxon>Penstemon</taxon>
    </lineage>
</organism>
<dbReference type="PANTHER" id="PTHR33103">
    <property type="entry name" value="OS01G0153900 PROTEIN"/>
    <property type="match status" value="1"/>
</dbReference>
<comment type="caution">
    <text evidence="1">The sequence shown here is derived from an EMBL/GenBank/DDBJ whole genome shotgun (WGS) entry which is preliminary data.</text>
</comment>
<keyword evidence="2" id="KW-1185">Reference proteome</keyword>
<dbReference type="Proteomes" id="UP001634393">
    <property type="component" value="Unassembled WGS sequence"/>
</dbReference>
<evidence type="ECO:0000313" key="2">
    <source>
        <dbReference type="Proteomes" id="UP001634393"/>
    </source>
</evidence>
<dbReference type="EMBL" id="JBJXBP010000001">
    <property type="protein sequence ID" value="KAL3849064.1"/>
    <property type="molecule type" value="Genomic_DNA"/>
</dbReference>
<reference evidence="1 2" key="1">
    <citation type="submission" date="2024-12" db="EMBL/GenBank/DDBJ databases">
        <title>The unique morphological basis and parallel evolutionary history of personate flowers in Penstemon.</title>
        <authorList>
            <person name="Depatie T.H."/>
            <person name="Wessinger C.A."/>
        </authorList>
    </citation>
    <scope>NUCLEOTIDE SEQUENCE [LARGE SCALE GENOMIC DNA]</scope>
    <source>
        <strain evidence="1">WTNN_2</strain>
        <tissue evidence="1">Leaf</tissue>
    </source>
</reference>
<proteinExistence type="predicted"/>